<feature type="region of interest" description="Disordered" evidence="1">
    <location>
        <begin position="56"/>
        <end position="91"/>
    </location>
</feature>
<reference evidence="2 3" key="1">
    <citation type="journal article" date="2018" name="New Phytol.">
        <title>Phylogenomics of Endogonaceae and evolution of mycorrhizas within Mucoromycota.</title>
        <authorList>
            <person name="Chang Y."/>
            <person name="Desiro A."/>
            <person name="Na H."/>
            <person name="Sandor L."/>
            <person name="Lipzen A."/>
            <person name="Clum A."/>
            <person name="Barry K."/>
            <person name="Grigoriev I.V."/>
            <person name="Martin F.M."/>
            <person name="Stajich J.E."/>
            <person name="Smith M.E."/>
            <person name="Bonito G."/>
            <person name="Spatafora J.W."/>
        </authorList>
    </citation>
    <scope>NUCLEOTIDE SEQUENCE [LARGE SCALE GENOMIC DNA]</scope>
    <source>
        <strain evidence="2 3">AD002</strain>
    </source>
</reference>
<comment type="caution">
    <text evidence="2">The sequence shown here is derived from an EMBL/GenBank/DDBJ whole genome shotgun (WGS) entry which is preliminary data.</text>
</comment>
<accession>A0A433QDQ5</accession>
<dbReference type="AlphaFoldDB" id="A0A433QDQ5"/>
<evidence type="ECO:0000256" key="1">
    <source>
        <dbReference type="SAM" id="MobiDB-lite"/>
    </source>
</evidence>
<proteinExistence type="predicted"/>
<dbReference type="GO" id="GO:0016805">
    <property type="term" value="F:dipeptidase activity"/>
    <property type="evidence" value="ECO:0007669"/>
    <property type="project" value="TreeGrafter"/>
</dbReference>
<dbReference type="Gene3D" id="3.40.630.10">
    <property type="entry name" value="Zn peptidases"/>
    <property type="match status" value="1"/>
</dbReference>
<protein>
    <recommendedName>
        <fullName evidence="4">Peptidase M20 dimerisation domain-containing protein</fullName>
    </recommendedName>
</protein>
<evidence type="ECO:0008006" key="4">
    <source>
        <dbReference type="Google" id="ProtNLM"/>
    </source>
</evidence>
<dbReference type="SUPFAM" id="SSF55031">
    <property type="entry name" value="Bacterial exopeptidase dimerisation domain"/>
    <property type="match status" value="1"/>
</dbReference>
<evidence type="ECO:0000313" key="3">
    <source>
        <dbReference type="Proteomes" id="UP000274822"/>
    </source>
</evidence>
<dbReference type="PANTHER" id="PTHR30575:SF0">
    <property type="entry name" value="XAA-ARG DIPEPTIDASE"/>
    <property type="match status" value="1"/>
</dbReference>
<dbReference type="EMBL" id="RBNJ01007571">
    <property type="protein sequence ID" value="RUS27891.1"/>
    <property type="molecule type" value="Genomic_DNA"/>
</dbReference>
<dbReference type="InterPro" id="IPR036264">
    <property type="entry name" value="Bact_exopeptidase_dim_dom"/>
</dbReference>
<dbReference type="PANTHER" id="PTHR30575">
    <property type="entry name" value="PEPTIDASE M20"/>
    <property type="match status" value="1"/>
</dbReference>
<dbReference type="SUPFAM" id="SSF53187">
    <property type="entry name" value="Zn-dependent exopeptidases"/>
    <property type="match status" value="1"/>
</dbReference>
<dbReference type="Proteomes" id="UP000274822">
    <property type="component" value="Unassembled WGS sequence"/>
</dbReference>
<name>A0A433QDQ5_9FUNG</name>
<evidence type="ECO:0000313" key="2">
    <source>
        <dbReference type="EMBL" id="RUS27891.1"/>
    </source>
</evidence>
<keyword evidence="3" id="KW-1185">Reference proteome</keyword>
<organism evidence="2 3">
    <name type="scientific">Jimgerdemannia flammicorona</name>
    <dbReference type="NCBI Taxonomy" id="994334"/>
    <lineage>
        <taxon>Eukaryota</taxon>
        <taxon>Fungi</taxon>
        <taxon>Fungi incertae sedis</taxon>
        <taxon>Mucoromycota</taxon>
        <taxon>Mucoromycotina</taxon>
        <taxon>Endogonomycetes</taxon>
        <taxon>Endogonales</taxon>
        <taxon>Endogonaceae</taxon>
        <taxon>Jimgerdemannia</taxon>
    </lineage>
</organism>
<dbReference type="InterPro" id="IPR052030">
    <property type="entry name" value="Peptidase_M20/M20A_hydrolases"/>
</dbReference>
<sequence>MWPKRTRNQPRNVEEAPTACFLGALRRQRPSTPAVPLATQLISSDEESVVDLAVATPTPPDISTLQATPAAPTNSQQRREEREPALKSADTLPSYEKCVDQAISHLTIGKNEELEREIEAAIEKISPALRELSLKIHADPELGNVEYHAHDLLTSYLAGLGFTVERHAYGMPTAFVAEFAVGTGGRRVGFCAEYDALPGLGHACGHNLIAVSGVAAAVAVKTALERDRVQGRIVLFGTPAEEETIGKIDLLRKNAFQSRVDVCMMLHPTVKDSIYISALAIDGITVDYYGRASHAAAAPWEASFPIKKKIHRGINAVDAVVQAWNNISMLRQQIQPTNRIHGIITHGGDVVFITLFPPLTSTVFPTAW</sequence>
<feature type="compositionally biased region" description="Polar residues" evidence="1">
    <location>
        <begin position="61"/>
        <end position="76"/>
    </location>
</feature>
<gene>
    <name evidence="2" type="ORF">BC938DRAFT_482601</name>
</gene>